<dbReference type="Proteomes" id="UP000255207">
    <property type="component" value="Unassembled WGS sequence"/>
</dbReference>
<gene>
    <name evidence="1" type="ORF">DWE98_24360</name>
</gene>
<proteinExistence type="predicted"/>
<dbReference type="EMBL" id="QQTP01000018">
    <property type="protein sequence ID" value="RDJ20459.1"/>
    <property type="molecule type" value="Genomic_DNA"/>
</dbReference>
<evidence type="ECO:0000313" key="2">
    <source>
        <dbReference type="Proteomes" id="UP000255207"/>
    </source>
</evidence>
<dbReference type="RefSeq" id="WP_114831913.1">
    <property type="nucleotide sequence ID" value="NZ_QQTO01000010.1"/>
</dbReference>
<dbReference type="AlphaFoldDB" id="A0A370KZL3"/>
<dbReference type="InterPro" id="IPR036388">
    <property type="entry name" value="WH-like_DNA-bd_sf"/>
</dbReference>
<dbReference type="Gene3D" id="1.10.10.10">
    <property type="entry name" value="Winged helix-like DNA-binding domain superfamily/Winged helix DNA-binding domain"/>
    <property type="match status" value="1"/>
</dbReference>
<reference evidence="2" key="1">
    <citation type="submission" date="2018-07" db="EMBL/GenBank/DDBJ databases">
        <authorList>
            <person name="Safronova V.I."/>
            <person name="Chirak E.R."/>
            <person name="Sazanova A.L."/>
        </authorList>
    </citation>
    <scope>NUCLEOTIDE SEQUENCE [LARGE SCALE GENOMIC DNA]</scope>
    <source>
        <strain evidence="2">RCAM04685</strain>
    </source>
</reference>
<organism evidence="1 2">
    <name type="scientific">Bosea caraganae</name>
    <dbReference type="NCBI Taxonomy" id="2763117"/>
    <lineage>
        <taxon>Bacteria</taxon>
        <taxon>Pseudomonadati</taxon>
        <taxon>Pseudomonadota</taxon>
        <taxon>Alphaproteobacteria</taxon>
        <taxon>Hyphomicrobiales</taxon>
        <taxon>Boseaceae</taxon>
        <taxon>Bosea</taxon>
    </lineage>
</organism>
<dbReference type="SUPFAM" id="SSF46785">
    <property type="entry name" value="Winged helix' DNA-binding domain"/>
    <property type="match status" value="1"/>
</dbReference>
<comment type="caution">
    <text evidence="1">The sequence shown here is derived from an EMBL/GenBank/DDBJ whole genome shotgun (WGS) entry which is preliminary data.</text>
</comment>
<accession>A0A370KZL3</accession>
<dbReference type="OrthoDB" id="121143at2"/>
<sequence>MLLSRREREGIAAGQIALVFRRWRRPSVRSGGTLVTAIGLLAIEAVDAIADGEIGDAAAQAAGYGSRAALLAELAGREGQLYRIRLRLSGADPRIALRENALLSDDDVAELLQRLKRLDAREPWTSATLELIAARPGRRAPELAAALGRETAAFKQAVRKLKALGLTESREIGYQLSPRGQAFLARLARD</sequence>
<evidence type="ECO:0000313" key="1">
    <source>
        <dbReference type="EMBL" id="RDJ20459.1"/>
    </source>
</evidence>
<dbReference type="InterPro" id="IPR036390">
    <property type="entry name" value="WH_DNA-bd_sf"/>
</dbReference>
<protein>
    <submittedName>
        <fullName evidence="1">Uncharacterized protein</fullName>
    </submittedName>
</protein>
<name>A0A370KZL3_9HYPH</name>
<keyword evidence="2" id="KW-1185">Reference proteome</keyword>